<organism evidence="1 2">
    <name type="scientific">Nesterenkonia rhizosphaerae</name>
    <dbReference type="NCBI Taxonomy" id="1348272"/>
    <lineage>
        <taxon>Bacteria</taxon>
        <taxon>Bacillati</taxon>
        <taxon>Actinomycetota</taxon>
        <taxon>Actinomycetes</taxon>
        <taxon>Micrococcales</taxon>
        <taxon>Micrococcaceae</taxon>
        <taxon>Nesterenkonia</taxon>
    </lineage>
</organism>
<dbReference type="EMBL" id="BAABLW010000005">
    <property type="protein sequence ID" value="GAA4917188.1"/>
    <property type="molecule type" value="Genomic_DNA"/>
</dbReference>
<accession>A0ABP9FUV7</accession>
<gene>
    <name evidence="1" type="ORF">GCM10025790_10850</name>
</gene>
<comment type="caution">
    <text evidence="1">The sequence shown here is derived from an EMBL/GenBank/DDBJ whole genome shotgun (WGS) entry which is preliminary data.</text>
</comment>
<name>A0ABP9FUV7_9MICC</name>
<dbReference type="Proteomes" id="UP001500368">
    <property type="component" value="Unassembled WGS sequence"/>
</dbReference>
<proteinExistence type="predicted"/>
<evidence type="ECO:0000313" key="1">
    <source>
        <dbReference type="EMBL" id="GAA4917188.1"/>
    </source>
</evidence>
<protein>
    <submittedName>
        <fullName evidence="1">Uncharacterized protein</fullName>
    </submittedName>
</protein>
<keyword evidence="2" id="KW-1185">Reference proteome</keyword>
<sequence length="89" mass="10423">MQHSGGGLFTMTENLGYFPDHRPISFLQLDLPLPMIGIDHLRLKALTLTILQQQRDLFSSHPTFLDLDLSCPDKFPRKIRRKTYMLLRR</sequence>
<reference evidence="2" key="1">
    <citation type="journal article" date="2019" name="Int. J. Syst. Evol. Microbiol.">
        <title>The Global Catalogue of Microorganisms (GCM) 10K type strain sequencing project: providing services to taxonomists for standard genome sequencing and annotation.</title>
        <authorList>
            <consortium name="The Broad Institute Genomics Platform"/>
            <consortium name="The Broad Institute Genome Sequencing Center for Infectious Disease"/>
            <person name="Wu L."/>
            <person name="Ma J."/>
        </authorList>
    </citation>
    <scope>NUCLEOTIDE SEQUENCE [LARGE SCALE GENOMIC DNA]</scope>
    <source>
        <strain evidence="2">JCM 19129</strain>
    </source>
</reference>
<evidence type="ECO:0000313" key="2">
    <source>
        <dbReference type="Proteomes" id="UP001500368"/>
    </source>
</evidence>